<dbReference type="Pfam" id="PF00753">
    <property type="entry name" value="Lactamase_B"/>
    <property type="match status" value="1"/>
</dbReference>
<sequence>MAIFNLAADTAVFTSNTYLAVEGPRTLVDPGAIPGVVDAIRERIPALDAVVLTHQHDDHVAQLDSVVAAFDPAVYAYADHPLRTDPIEDGDSIQIGAEAFTAVHTPGHADDHVAFVSETTLFSGDLVVYDDGAFTGGSFGRTDGPGQSRSTLIESIDRLLDRLPASVEYLYAGHGGPFQGDVRSIVTRALERAERREPKYPEE</sequence>
<dbReference type="EMBL" id="CP011564">
    <property type="protein sequence ID" value="ALG82860.1"/>
    <property type="molecule type" value="Genomic_DNA"/>
</dbReference>
<dbReference type="SMART" id="SM00849">
    <property type="entry name" value="Lactamase_B"/>
    <property type="match status" value="1"/>
</dbReference>
<dbReference type="GO" id="GO:0004416">
    <property type="term" value="F:hydroxyacylglutathione hydrolase activity"/>
    <property type="evidence" value="ECO:0007669"/>
    <property type="project" value="UniProtKB-EC"/>
</dbReference>
<name>A0A0F7PBC3_9EURY</name>
<dbReference type="EC" id="3.1.2.6" evidence="6"/>
<reference evidence="7 8" key="3">
    <citation type="journal article" date="2016" name="Stand. Genomic Sci.">
        <title>Complete genome sequence of 'Halanaeroarchaeum sulfurireducens' M27-SA2, a sulfur-reducing and acetate-oxidizing haloarchaeon from the deep-sea hypersaline anoxic lake Medee.</title>
        <authorList>
            <person name="Messina E."/>
            <person name="Sorokin D.Y."/>
            <person name="Kublanov I.V."/>
            <person name="Toshchakov S."/>
            <person name="Lopatina A."/>
            <person name="Arcadi E."/>
            <person name="Smedile F."/>
            <person name="La Spada G."/>
            <person name="La Cono V."/>
            <person name="Yakimov M.M."/>
        </authorList>
    </citation>
    <scope>NUCLEOTIDE SEQUENCE [LARGE SCALE GENOMIC DNA]</scope>
    <source>
        <strain evidence="7 8">M27-SA2</strain>
    </source>
</reference>
<evidence type="ECO:0000256" key="2">
    <source>
        <dbReference type="ARBA" id="ARBA00022723"/>
    </source>
</evidence>
<dbReference type="HOGENOM" id="CLU_030571_5_1_2"/>
<accession>A0A0F7PBC3</accession>
<dbReference type="InterPro" id="IPR051453">
    <property type="entry name" value="MBL_Glyoxalase_II"/>
</dbReference>
<keyword evidence="3 6" id="KW-0378">Hydrolase</keyword>
<dbReference type="STRING" id="1604004.HLASA_1985"/>
<dbReference type="InterPro" id="IPR001279">
    <property type="entry name" value="Metallo-B-lactamas"/>
</dbReference>
<dbReference type="EMBL" id="CP008874">
    <property type="protein sequence ID" value="AKH98466.1"/>
    <property type="molecule type" value="Genomic_DNA"/>
</dbReference>
<dbReference type="RefSeq" id="WP_050049129.1">
    <property type="nucleotide sequence ID" value="NZ_CP008874.1"/>
</dbReference>
<evidence type="ECO:0000259" key="5">
    <source>
        <dbReference type="SMART" id="SM00849"/>
    </source>
</evidence>
<gene>
    <name evidence="7" type="ORF">HLASA_1985</name>
    <name evidence="6" type="ORF">HLASF_1999</name>
</gene>
<dbReference type="InterPro" id="IPR036866">
    <property type="entry name" value="RibonucZ/Hydroxyglut_hydro"/>
</dbReference>
<evidence type="ECO:0000256" key="3">
    <source>
        <dbReference type="ARBA" id="ARBA00022801"/>
    </source>
</evidence>
<dbReference type="PATRIC" id="fig|1604004.4.peg.2096"/>
<dbReference type="Proteomes" id="UP000060390">
    <property type="component" value="Chromosome"/>
</dbReference>
<feature type="domain" description="Metallo-beta-lactamase" evidence="5">
    <location>
        <begin position="14"/>
        <end position="174"/>
    </location>
</feature>
<evidence type="ECO:0000256" key="1">
    <source>
        <dbReference type="ARBA" id="ARBA00001947"/>
    </source>
</evidence>
<keyword evidence="4" id="KW-0862">Zinc</keyword>
<dbReference type="OrthoDB" id="197151at2157"/>
<evidence type="ECO:0000313" key="7">
    <source>
        <dbReference type="EMBL" id="ALG82860.1"/>
    </source>
</evidence>
<dbReference type="SUPFAM" id="SSF56281">
    <property type="entry name" value="Metallo-hydrolase/oxidoreductase"/>
    <property type="match status" value="1"/>
</dbReference>
<dbReference type="PANTHER" id="PTHR46233">
    <property type="entry name" value="HYDROXYACYLGLUTATHIONE HYDROLASE GLOC"/>
    <property type="match status" value="1"/>
</dbReference>
<dbReference type="PANTHER" id="PTHR46233:SF3">
    <property type="entry name" value="HYDROXYACYLGLUTATHIONE HYDROLASE GLOC"/>
    <property type="match status" value="1"/>
</dbReference>
<reference evidence="8" key="2">
    <citation type="submission" date="2015-05" db="EMBL/GenBank/DDBJ databases">
        <title>Complete genome sequence of Halanaeroarchaeum sulfurireducens type strain M27-SA2, a sulfate-reducer haloarchaeon from marine anoxic lake Medee.</title>
        <authorList>
            <person name="Messina E."/>
            <person name="Kublanov I.V."/>
            <person name="Toshchakov S."/>
            <person name="Arcadi E."/>
            <person name="La Spada G."/>
            <person name="La Cono V."/>
            <person name="Yakimov M.M."/>
        </authorList>
    </citation>
    <scope>NUCLEOTIDE SEQUENCE [LARGE SCALE GENOMIC DNA]</scope>
    <source>
        <strain evidence="8">M27-SA2</strain>
    </source>
</reference>
<organism evidence="6 9">
    <name type="scientific">Halanaeroarchaeum sulfurireducens</name>
    <dbReference type="NCBI Taxonomy" id="1604004"/>
    <lineage>
        <taxon>Archaea</taxon>
        <taxon>Methanobacteriati</taxon>
        <taxon>Methanobacteriota</taxon>
        <taxon>Stenosarchaea group</taxon>
        <taxon>Halobacteria</taxon>
        <taxon>Halobacteriales</taxon>
        <taxon>Halobacteriaceae</taxon>
        <taxon>Halanaeroarchaeum</taxon>
    </lineage>
</organism>
<evidence type="ECO:0000313" key="6">
    <source>
        <dbReference type="EMBL" id="AKH98466.1"/>
    </source>
</evidence>
<dbReference type="GeneID" id="26011321"/>
<reference evidence="6 9" key="1">
    <citation type="journal article" date="2015" name="ISME J.">
        <title>Elemental sulfur and acetate can support life of a novel strictly anaerobic haloarchaeon.</title>
        <authorList>
            <person name="Sorokin D.Y."/>
            <person name="Kublanov I.V."/>
            <person name="Gavrilov S.N."/>
            <person name="Rojo D."/>
            <person name="Roman P."/>
            <person name="Golyshin P.N."/>
            <person name="Slepak V.Z."/>
            <person name="Smedile F."/>
            <person name="Ferrer M."/>
            <person name="Messina E."/>
            <person name="La Cono V."/>
            <person name="Yakimov M.M."/>
        </authorList>
    </citation>
    <scope>NUCLEOTIDE SEQUENCE [LARGE SCALE GENOMIC DNA]</scope>
    <source>
        <strain evidence="6 9">HSR2</strain>
    </source>
</reference>
<dbReference type="AlphaFoldDB" id="A0A0F7PBC3"/>
<comment type="cofactor">
    <cofactor evidence="1">
        <name>Zn(2+)</name>
        <dbReference type="ChEBI" id="CHEBI:29105"/>
    </cofactor>
</comment>
<dbReference type="GO" id="GO:0046872">
    <property type="term" value="F:metal ion binding"/>
    <property type="evidence" value="ECO:0007669"/>
    <property type="project" value="UniProtKB-KW"/>
</dbReference>
<keyword evidence="9" id="KW-1185">Reference proteome</keyword>
<evidence type="ECO:0000313" key="9">
    <source>
        <dbReference type="Proteomes" id="UP000069906"/>
    </source>
</evidence>
<protein>
    <submittedName>
        <fullName evidence="6">Hydroxyacylglutathione hydrolase</fullName>
        <ecNumber evidence="6">3.1.2.6</ecNumber>
    </submittedName>
</protein>
<dbReference type="Gene3D" id="3.60.15.10">
    <property type="entry name" value="Ribonuclease Z/Hydroxyacylglutathione hydrolase-like"/>
    <property type="match status" value="1"/>
</dbReference>
<dbReference type="Proteomes" id="UP000069906">
    <property type="component" value="Chromosome"/>
</dbReference>
<dbReference type="KEGG" id="hsf:HLASA_1985"/>
<evidence type="ECO:0000313" key="8">
    <source>
        <dbReference type="Proteomes" id="UP000060390"/>
    </source>
</evidence>
<evidence type="ECO:0000256" key="4">
    <source>
        <dbReference type="ARBA" id="ARBA00022833"/>
    </source>
</evidence>
<proteinExistence type="predicted"/>
<dbReference type="CDD" id="cd06262">
    <property type="entry name" value="metallo-hydrolase-like_MBL-fold"/>
    <property type="match status" value="1"/>
</dbReference>
<keyword evidence="2" id="KW-0479">Metal-binding</keyword>
<dbReference type="KEGG" id="hsu:HLASF_1999"/>